<feature type="compositionally biased region" description="Polar residues" evidence="1">
    <location>
        <begin position="737"/>
        <end position="748"/>
    </location>
</feature>
<feature type="region of interest" description="Disordered" evidence="1">
    <location>
        <begin position="360"/>
        <end position="391"/>
    </location>
</feature>
<feature type="compositionally biased region" description="Low complexity" evidence="1">
    <location>
        <begin position="655"/>
        <end position="667"/>
    </location>
</feature>
<feature type="compositionally biased region" description="Basic and acidic residues" evidence="1">
    <location>
        <begin position="605"/>
        <end position="615"/>
    </location>
</feature>
<dbReference type="GO" id="GO:0005886">
    <property type="term" value="C:plasma membrane"/>
    <property type="evidence" value="ECO:0007669"/>
    <property type="project" value="TreeGrafter"/>
</dbReference>
<feature type="compositionally biased region" description="Basic and acidic residues" evidence="1">
    <location>
        <begin position="631"/>
        <end position="649"/>
    </location>
</feature>
<feature type="compositionally biased region" description="Polar residues" evidence="1">
    <location>
        <begin position="586"/>
        <end position="604"/>
    </location>
</feature>
<evidence type="ECO:0000313" key="3">
    <source>
        <dbReference type="Ensembl" id="ENSOKIP00005092438.1"/>
    </source>
</evidence>
<dbReference type="SUPFAM" id="SSF52047">
    <property type="entry name" value="RNI-like"/>
    <property type="match status" value="1"/>
</dbReference>
<dbReference type="Gene3D" id="3.80.10.10">
    <property type="entry name" value="Ribonuclease Inhibitor"/>
    <property type="match status" value="1"/>
</dbReference>
<keyword evidence="4" id="KW-1185">Reference proteome</keyword>
<dbReference type="PANTHER" id="PTHR24112:SF43">
    <property type="entry name" value="CAPPING PROTEIN, ARP2_3 AND MYOSIN-I LINKER PROTEIN 3"/>
    <property type="match status" value="1"/>
</dbReference>
<proteinExistence type="predicted"/>
<reference evidence="3" key="1">
    <citation type="submission" date="2025-08" db="UniProtKB">
        <authorList>
            <consortium name="Ensembl"/>
        </authorList>
    </citation>
    <scope>IDENTIFICATION</scope>
</reference>
<protein>
    <submittedName>
        <fullName evidence="3">Capping protein regulator and myosin 1 linker 3</fullName>
    </submittedName>
</protein>
<sequence>MLSKALQINTTLRSVMWDRNNTTATGFQDVARGLEHNFTLQYMPIPLSDVTQAYRSAPEKIDQALTKIQHALLRNNQTQRFSQKQALRLHQGLVTSTAEQVMERLCVRVHQQVCVLRGSEEGKELQAARQVLKEARNSRALYPSLCELVHVLSVDGPVRQKLDFLAGELTKAADKELQVIVDSMVSLCRELCPMSSSAAERLNPPLSSISERVSIPRSTIRTALMERAAQDINRALEEVKLSVVSYLTNSIVDQILQELYTTHKALVSQVKRWDDGGTGRHTIRITDTLDFPDEEGLGMNIDTIAIQKRSARTRRIRPVSTRLSLGDDPTSSPPPSALSHSAPLSRSASWECLSSLPTHGAPLRHVTHARPRPPRRHSRGQVPLDTHCSENGGVNLLEDGLPDFYTKRVLTDSQLSSLHHAQSLRRKKRRSVLSIFSGFRKNRNSTISNQETEYGGSHENGSENVYSMIQHPKDPGKVEAMIEVGANGRMMPSPRPIQGVPLPGMRGASPSPHCLTQRQVGTYHCRSVPSSGKLQCHTTLLLWPPIPSDLVSMVYSCIGAEDEDSDSSFETRPVDRDTDRSTTSDIQTETHSNGHAMSYASLTDRQPDRQPDRQTDPVSQDLPMPSTQTDTQKEVDRGTKGTESLDRQEGAPCGQKSEPPSQSSKPSLASMRQRHLQRSSGTSVSNYVYILSPQPGKDKTSPKTPSAVTPPEETANERTPPPVPTASTKPTFDLSGPSVTQDGGTNEMKSLPPVPPASTKPVVDAGLPPAGCQGTTVMKYH</sequence>
<evidence type="ECO:0000256" key="1">
    <source>
        <dbReference type="SAM" id="MobiDB-lite"/>
    </source>
</evidence>
<feature type="region of interest" description="Disordered" evidence="1">
    <location>
        <begin position="310"/>
        <end position="343"/>
    </location>
</feature>
<dbReference type="GO" id="GO:0016477">
    <property type="term" value="P:cell migration"/>
    <property type="evidence" value="ECO:0007669"/>
    <property type="project" value="TreeGrafter"/>
</dbReference>
<name>A0A8C7JS91_ONCKI</name>
<accession>A0A8C7JS91</accession>
<evidence type="ECO:0000313" key="4">
    <source>
        <dbReference type="Proteomes" id="UP000694557"/>
    </source>
</evidence>
<evidence type="ECO:0000259" key="2">
    <source>
        <dbReference type="Pfam" id="PF16000"/>
    </source>
</evidence>
<gene>
    <name evidence="3" type="primary">LOC109879999</name>
</gene>
<feature type="domain" description="CARMIL C-terminal" evidence="2">
    <location>
        <begin position="189"/>
        <end position="445"/>
    </location>
</feature>
<dbReference type="AlphaFoldDB" id="A0A8C7JS91"/>
<dbReference type="Ensembl" id="ENSOKIT00005098754.1">
    <property type="protein sequence ID" value="ENSOKIP00005092438.1"/>
    <property type="gene ID" value="ENSOKIG00005040036.1"/>
</dbReference>
<dbReference type="InterPro" id="IPR051279">
    <property type="entry name" value="PP1-Reg/Actin-Interact_Protein"/>
</dbReference>
<feature type="region of interest" description="Disordered" evidence="1">
    <location>
        <begin position="561"/>
        <end position="781"/>
    </location>
</feature>
<dbReference type="GO" id="GO:0034315">
    <property type="term" value="P:regulation of Arp2/3 complex-mediated actin nucleation"/>
    <property type="evidence" value="ECO:0007669"/>
    <property type="project" value="TreeGrafter"/>
</dbReference>
<dbReference type="Pfam" id="PF16000">
    <property type="entry name" value="CARMIL_C"/>
    <property type="match status" value="1"/>
</dbReference>
<dbReference type="Proteomes" id="UP000694557">
    <property type="component" value="Unassembled WGS sequence"/>
</dbReference>
<dbReference type="InterPro" id="IPR032675">
    <property type="entry name" value="LRR_dom_sf"/>
</dbReference>
<dbReference type="PANTHER" id="PTHR24112">
    <property type="entry name" value="LEUCINE-RICH REPEAT, ISOFORM F-RELATED"/>
    <property type="match status" value="1"/>
</dbReference>
<feature type="compositionally biased region" description="Basic and acidic residues" evidence="1">
    <location>
        <begin position="572"/>
        <end position="582"/>
    </location>
</feature>
<dbReference type="InterPro" id="IPR031943">
    <property type="entry name" value="CARMIL_C"/>
</dbReference>
<dbReference type="GeneTree" id="ENSGT00940000157990"/>
<dbReference type="GO" id="GO:0030027">
    <property type="term" value="C:lamellipodium"/>
    <property type="evidence" value="ECO:0007669"/>
    <property type="project" value="TreeGrafter"/>
</dbReference>
<feature type="compositionally biased region" description="Basic residues" evidence="1">
    <location>
        <begin position="365"/>
        <end position="379"/>
    </location>
</feature>
<organism evidence="3 4">
    <name type="scientific">Oncorhynchus kisutch</name>
    <name type="common">Coho salmon</name>
    <name type="synonym">Salmo kisutch</name>
    <dbReference type="NCBI Taxonomy" id="8019"/>
    <lineage>
        <taxon>Eukaryota</taxon>
        <taxon>Metazoa</taxon>
        <taxon>Chordata</taxon>
        <taxon>Craniata</taxon>
        <taxon>Vertebrata</taxon>
        <taxon>Euteleostomi</taxon>
        <taxon>Actinopterygii</taxon>
        <taxon>Neopterygii</taxon>
        <taxon>Teleostei</taxon>
        <taxon>Protacanthopterygii</taxon>
        <taxon>Salmoniformes</taxon>
        <taxon>Salmonidae</taxon>
        <taxon>Salmoninae</taxon>
        <taxon>Oncorhynchus</taxon>
    </lineage>
</organism>
<reference evidence="3" key="2">
    <citation type="submission" date="2025-09" db="UniProtKB">
        <authorList>
            <consortium name="Ensembl"/>
        </authorList>
    </citation>
    <scope>IDENTIFICATION</scope>
</reference>